<evidence type="ECO:0000256" key="3">
    <source>
        <dbReference type="ARBA" id="ARBA00001966"/>
    </source>
</evidence>
<comment type="similarity">
    <text evidence="4">Belongs to the radical SAM superfamily. KamA family.</text>
</comment>
<evidence type="ECO:0000256" key="11">
    <source>
        <dbReference type="ARBA" id="ARBA00023014"/>
    </source>
</evidence>
<feature type="domain" description="Radical SAM core" evidence="16">
    <location>
        <begin position="102"/>
        <end position="325"/>
    </location>
</feature>
<evidence type="ECO:0000313" key="17">
    <source>
        <dbReference type="EMBL" id="SEA88771.1"/>
    </source>
</evidence>
<dbReference type="Gene3D" id="3.20.20.70">
    <property type="entry name" value="Aldolase class I"/>
    <property type="match status" value="1"/>
</dbReference>
<evidence type="ECO:0000256" key="6">
    <source>
        <dbReference type="ARBA" id="ARBA00022485"/>
    </source>
</evidence>
<sequence length="340" mass="38092">MNLLYPTASDWQTELRQCIEDPAELLELLELPATLLEGALSANREFALRVPRPWLSRIRKGDPNDPLLRQILPLADELLQVPGFNTDPLAEADANHTSGLIHKYTDRVLLILSGACAINCRYCFRRHFPYADNQLGPRQWQAVLDYLHQHTQVSEVIFSGGDPLATPDNRLQRMLSDLGEVPHLQRVRIHSRLPVVIPQRVTDTLISALTSSRLQPVLVLHVNHPQEIDADVIKACVRLKQAGITLLNQAVLLRDINDNKSVQKILSETLFSCGVLPYYLFVLDAVAGAAHFDVDDRQAQRLVGELQSELPGYLVPRLAREIPGRPSKTLLLPLQPGQVD</sequence>
<evidence type="ECO:0000256" key="5">
    <source>
        <dbReference type="ARBA" id="ARBA00022363"/>
    </source>
</evidence>
<dbReference type="InterPro" id="IPR003739">
    <property type="entry name" value="Lys_aminomutase/Glu_NH3_mut"/>
</dbReference>
<dbReference type="SFLD" id="SFLDF00314">
    <property type="entry name" value="L-lysine_2_3-aminomutase_(yjeK"/>
    <property type="match status" value="1"/>
</dbReference>
<dbReference type="InterPro" id="IPR013785">
    <property type="entry name" value="Aldolase_TIM"/>
</dbReference>
<keyword evidence="6 14" id="KW-0004">4Fe-4S</keyword>
<evidence type="ECO:0000256" key="10">
    <source>
        <dbReference type="ARBA" id="ARBA00023004"/>
    </source>
</evidence>
<comment type="catalytic activity">
    <reaction evidence="1">
        <text>L-lysine = D-beta-lysine</text>
        <dbReference type="Rhea" id="RHEA:44148"/>
        <dbReference type="ChEBI" id="CHEBI:32551"/>
        <dbReference type="ChEBI" id="CHEBI:84138"/>
    </reaction>
</comment>
<gene>
    <name evidence="17" type="ORF">SAMN02745729_10987</name>
</gene>
<evidence type="ECO:0000256" key="8">
    <source>
        <dbReference type="ARBA" id="ARBA00022723"/>
    </source>
</evidence>
<protein>
    <recommendedName>
        <fullName evidence="5">L-lysine 2,3-aminomutase</fullName>
    </recommendedName>
    <alternativeName>
        <fullName evidence="13">EF-P post-translational modification enzyme B</fullName>
    </alternativeName>
</protein>
<dbReference type="SFLD" id="SFLDS00029">
    <property type="entry name" value="Radical_SAM"/>
    <property type="match status" value="1"/>
</dbReference>
<dbReference type="InterPro" id="IPR022462">
    <property type="entry name" value="EpmB"/>
</dbReference>
<feature type="modified residue" description="N6-(pyridoxal phosphate)lysine" evidence="15">
    <location>
        <position position="328"/>
    </location>
</feature>
<keyword evidence="9 15" id="KW-0663">Pyridoxal phosphate</keyword>
<reference evidence="18" key="1">
    <citation type="submission" date="2016-10" db="EMBL/GenBank/DDBJ databases">
        <authorList>
            <person name="Varghese N."/>
            <person name="Submissions S."/>
        </authorList>
    </citation>
    <scope>NUCLEOTIDE SEQUENCE [LARGE SCALE GENOMIC DNA]</scope>
    <source>
        <strain evidence="18">DSM 11526</strain>
    </source>
</reference>
<dbReference type="NCBIfam" id="TIGR03821">
    <property type="entry name" value="EFP_modif_epmB"/>
    <property type="match status" value="1"/>
</dbReference>
<comment type="cofactor">
    <cofactor evidence="2 15">
        <name>pyridoxal 5'-phosphate</name>
        <dbReference type="ChEBI" id="CHEBI:597326"/>
    </cofactor>
</comment>
<name>A0A1H4EUV1_9GAMM</name>
<evidence type="ECO:0000259" key="16">
    <source>
        <dbReference type="PROSITE" id="PS51918"/>
    </source>
</evidence>
<dbReference type="NCBIfam" id="TIGR00238">
    <property type="entry name" value="KamA family radical SAM protein"/>
    <property type="match status" value="1"/>
</dbReference>
<keyword evidence="10" id="KW-0408">Iron</keyword>
<proteinExistence type="inferred from homology"/>
<keyword evidence="12" id="KW-0413">Isomerase</keyword>
<evidence type="ECO:0000256" key="1">
    <source>
        <dbReference type="ARBA" id="ARBA00001352"/>
    </source>
</evidence>
<dbReference type="SFLD" id="SFLDG01070">
    <property type="entry name" value="PLP-dependent"/>
    <property type="match status" value="1"/>
</dbReference>
<evidence type="ECO:0000256" key="2">
    <source>
        <dbReference type="ARBA" id="ARBA00001933"/>
    </source>
</evidence>
<feature type="binding site" evidence="14">
    <location>
        <position position="116"/>
    </location>
    <ligand>
        <name>[4Fe-4S] cluster</name>
        <dbReference type="ChEBI" id="CHEBI:49883"/>
        <note>4Fe-4S-S-AdoMet</note>
    </ligand>
</feature>
<dbReference type="AlphaFoldDB" id="A0A1H4EUV1"/>
<dbReference type="SUPFAM" id="SSF102114">
    <property type="entry name" value="Radical SAM enzymes"/>
    <property type="match status" value="1"/>
</dbReference>
<dbReference type="InterPro" id="IPR007197">
    <property type="entry name" value="rSAM"/>
</dbReference>
<evidence type="ECO:0000256" key="4">
    <source>
        <dbReference type="ARBA" id="ARBA00008703"/>
    </source>
</evidence>
<dbReference type="EMBL" id="FNRJ01000009">
    <property type="protein sequence ID" value="SEA88771.1"/>
    <property type="molecule type" value="Genomic_DNA"/>
</dbReference>
<accession>A0A1H4EUV1</accession>
<dbReference type="PIRSF" id="PIRSF004911">
    <property type="entry name" value="DUF160"/>
    <property type="match status" value="1"/>
</dbReference>
<keyword evidence="8 14" id="KW-0479">Metal-binding</keyword>
<dbReference type="InterPro" id="IPR058240">
    <property type="entry name" value="rSAM_sf"/>
</dbReference>
<evidence type="ECO:0000256" key="12">
    <source>
        <dbReference type="ARBA" id="ARBA00023235"/>
    </source>
</evidence>
<dbReference type="PANTHER" id="PTHR30538">
    <property type="entry name" value="LYSINE 2,3-AMINOMUTASE-RELATED"/>
    <property type="match status" value="1"/>
</dbReference>
<dbReference type="CDD" id="cd01335">
    <property type="entry name" value="Radical_SAM"/>
    <property type="match status" value="1"/>
</dbReference>
<dbReference type="GO" id="GO:0046872">
    <property type="term" value="F:metal ion binding"/>
    <property type="evidence" value="ECO:0007669"/>
    <property type="project" value="UniProtKB-KW"/>
</dbReference>
<keyword evidence="7" id="KW-0949">S-adenosyl-L-methionine</keyword>
<evidence type="ECO:0000256" key="13">
    <source>
        <dbReference type="ARBA" id="ARBA00030756"/>
    </source>
</evidence>
<dbReference type="PANTHER" id="PTHR30538:SF1">
    <property type="entry name" value="L-LYSINE 2,3-AMINOMUTASE"/>
    <property type="match status" value="1"/>
</dbReference>
<dbReference type="OrthoDB" id="9770937at2"/>
<feature type="binding site" evidence="14">
    <location>
        <position position="123"/>
    </location>
    <ligand>
        <name>[4Fe-4S] cluster</name>
        <dbReference type="ChEBI" id="CHEBI:49883"/>
        <note>4Fe-4S-S-AdoMet</note>
    </ligand>
</feature>
<dbReference type="Pfam" id="PF04055">
    <property type="entry name" value="Radical_SAM"/>
    <property type="match status" value="1"/>
</dbReference>
<dbReference type="RefSeq" id="WP_091826849.1">
    <property type="nucleotide sequence ID" value="NZ_FNRJ01000009.1"/>
</dbReference>
<evidence type="ECO:0000256" key="15">
    <source>
        <dbReference type="PIRSR" id="PIRSR603739-50"/>
    </source>
</evidence>
<dbReference type="GO" id="GO:0016853">
    <property type="term" value="F:isomerase activity"/>
    <property type="evidence" value="ECO:0007669"/>
    <property type="project" value="UniProtKB-KW"/>
</dbReference>
<evidence type="ECO:0000256" key="14">
    <source>
        <dbReference type="PIRSR" id="PIRSR004911-1"/>
    </source>
</evidence>
<comment type="cofactor">
    <cofactor evidence="3">
        <name>[4Fe-4S] cluster</name>
        <dbReference type="ChEBI" id="CHEBI:49883"/>
    </cofactor>
</comment>
<feature type="binding site" evidence="14">
    <location>
        <position position="120"/>
    </location>
    <ligand>
        <name>[4Fe-4S] cluster</name>
        <dbReference type="ChEBI" id="CHEBI:49883"/>
        <note>4Fe-4S-S-AdoMet</note>
    </ligand>
</feature>
<keyword evidence="18" id="KW-1185">Reference proteome</keyword>
<evidence type="ECO:0000313" key="18">
    <source>
        <dbReference type="Proteomes" id="UP000242469"/>
    </source>
</evidence>
<dbReference type="GO" id="GO:0051539">
    <property type="term" value="F:4 iron, 4 sulfur cluster binding"/>
    <property type="evidence" value="ECO:0007669"/>
    <property type="project" value="UniProtKB-KW"/>
</dbReference>
<dbReference type="Proteomes" id="UP000242469">
    <property type="component" value="Unassembled WGS sequence"/>
</dbReference>
<evidence type="ECO:0000256" key="9">
    <source>
        <dbReference type="ARBA" id="ARBA00022898"/>
    </source>
</evidence>
<dbReference type="PROSITE" id="PS51918">
    <property type="entry name" value="RADICAL_SAM"/>
    <property type="match status" value="1"/>
</dbReference>
<evidence type="ECO:0000256" key="7">
    <source>
        <dbReference type="ARBA" id="ARBA00022691"/>
    </source>
</evidence>
<dbReference type="STRING" id="1122198.SAMN02745729_10987"/>
<keyword evidence="11 14" id="KW-0411">Iron-sulfur</keyword>
<organism evidence="17 18">
    <name type="scientific">Marinobacterium iners DSM 11526</name>
    <dbReference type="NCBI Taxonomy" id="1122198"/>
    <lineage>
        <taxon>Bacteria</taxon>
        <taxon>Pseudomonadati</taxon>
        <taxon>Pseudomonadota</taxon>
        <taxon>Gammaproteobacteria</taxon>
        <taxon>Oceanospirillales</taxon>
        <taxon>Oceanospirillaceae</taxon>
        <taxon>Marinobacterium</taxon>
    </lineage>
</organism>